<proteinExistence type="inferred from homology"/>
<keyword evidence="3" id="KW-0808">Transferase</keyword>
<evidence type="ECO:0000256" key="1">
    <source>
        <dbReference type="ARBA" id="ARBA00009003"/>
    </source>
</evidence>
<organism evidence="3 4">
    <name type="scientific">Aspergillus homomorphus (strain CBS 101889)</name>
    <dbReference type="NCBI Taxonomy" id="1450537"/>
    <lineage>
        <taxon>Eukaryota</taxon>
        <taxon>Fungi</taxon>
        <taxon>Dikarya</taxon>
        <taxon>Ascomycota</taxon>
        <taxon>Pezizomycotina</taxon>
        <taxon>Eurotiomycetes</taxon>
        <taxon>Eurotiomycetidae</taxon>
        <taxon>Eurotiales</taxon>
        <taxon>Aspergillaceae</taxon>
        <taxon>Aspergillus</taxon>
        <taxon>Aspergillus subgen. Circumdati</taxon>
    </lineage>
</organism>
<gene>
    <name evidence="3" type="ORF">BO97DRAFT_340055</name>
</gene>
<dbReference type="InterPro" id="IPR007577">
    <property type="entry name" value="GlycoTrfase_DXD_sugar-bd_CS"/>
</dbReference>
<evidence type="ECO:0000313" key="4">
    <source>
        <dbReference type="Proteomes" id="UP000248961"/>
    </source>
</evidence>
<dbReference type="GO" id="GO:0000136">
    <property type="term" value="C:mannan polymerase complex"/>
    <property type="evidence" value="ECO:0007669"/>
    <property type="project" value="TreeGrafter"/>
</dbReference>
<dbReference type="InterPro" id="IPR039367">
    <property type="entry name" value="Och1-like"/>
</dbReference>
<dbReference type="PANTHER" id="PTHR31834">
    <property type="entry name" value="INITIATION-SPECIFIC ALPHA-1,6-MANNOSYLTRANSFERASE"/>
    <property type="match status" value="1"/>
</dbReference>
<dbReference type="VEuPathDB" id="FungiDB:BO97DRAFT_340055"/>
<dbReference type="AlphaFoldDB" id="A0A395I4K0"/>
<evidence type="ECO:0000313" key="3">
    <source>
        <dbReference type="EMBL" id="RAL14695.1"/>
    </source>
</evidence>
<accession>A0A395I4K0</accession>
<reference evidence="3 4" key="1">
    <citation type="submission" date="2018-02" db="EMBL/GenBank/DDBJ databases">
        <title>The genomes of Aspergillus section Nigri reveals drivers in fungal speciation.</title>
        <authorList>
            <consortium name="DOE Joint Genome Institute"/>
            <person name="Vesth T.C."/>
            <person name="Nybo J."/>
            <person name="Theobald S."/>
            <person name="Brandl J."/>
            <person name="Frisvad J.C."/>
            <person name="Nielsen K.F."/>
            <person name="Lyhne E.K."/>
            <person name="Kogle M.E."/>
            <person name="Kuo A."/>
            <person name="Riley R."/>
            <person name="Clum A."/>
            <person name="Nolan M."/>
            <person name="Lipzen A."/>
            <person name="Salamov A."/>
            <person name="Henrissat B."/>
            <person name="Wiebenga A."/>
            <person name="De vries R.P."/>
            <person name="Grigoriev I.V."/>
            <person name="Mortensen U.H."/>
            <person name="Andersen M.R."/>
            <person name="Baker S.E."/>
        </authorList>
    </citation>
    <scope>NUCLEOTIDE SEQUENCE [LARGE SCALE GENOMIC DNA]</scope>
    <source>
        <strain evidence="3 4">CBS 101889</strain>
    </source>
</reference>
<name>A0A395I4K0_ASPHC</name>
<dbReference type="PANTHER" id="PTHR31834:SF1">
    <property type="entry name" value="INITIATION-SPECIFIC ALPHA-1,6-MANNOSYLTRANSFERASE"/>
    <property type="match status" value="1"/>
</dbReference>
<dbReference type="SUPFAM" id="SSF53448">
    <property type="entry name" value="Nucleotide-diphospho-sugar transferases"/>
    <property type="match status" value="1"/>
</dbReference>
<keyword evidence="3" id="KW-0328">Glycosyltransferase</keyword>
<keyword evidence="4" id="KW-1185">Reference proteome</keyword>
<sequence length="315" mass="35309">MPLRPLQILQAALALCLLITLYQCTTPGTPSSQLEAKVQPPSQLTPPNTEIFIPKTIHQLLLSMPGHPVSAFHPTSHSISWQQSGWKVEYWSEAACAQLAHDADPDAVRGYAAAFRRFPSAVLRSDFCRYLILFVRGGVYNDLDVRLVRGLPWGVMLGSHSGETLPPAVIIGMEGDASTTGLPRSPQFVQWTMVSTPGHPIFEGVLRRIVERTDAYLRQWEEDPGADVNVMDWTGPSVWTDAVLEYLDCDEAMLRTLQDLKETVRIKDVVVLPKRGFAITQGEDHSSPDVLVKHYFSGTWKTTDCRAWWRWIGRC</sequence>
<dbReference type="Pfam" id="PF04488">
    <property type="entry name" value="Gly_transf_sug"/>
    <property type="match status" value="1"/>
</dbReference>
<dbReference type="Gene3D" id="3.90.550.20">
    <property type="match status" value="1"/>
</dbReference>
<feature type="signal peptide" evidence="2">
    <location>
        <begin position="1"/>
        <end position="24"/>
    </location>
</feature>
<dbReference type="InterPro" id="IPR029044">
    <property type="entry name" value="Nucleotide-diphossugar_trans"/>
</dbReference>
<evidence type="ECO:0000256" key="2">
    <source>
        <dbReference type="SAM" id="SignalP"/>
    </source>
</evidence>
<keyword evidence="2" id="KW-0732">Signal</keyword>
<dbReference type="EMBL" id="KZ824274">
    <property type="protein sequence ID" value="RAL14695.1"/>
    <property type="molecule type" value="Genomic_DNA"/>
</dbReference>
<dbReference type="GO" id="GO:0006487">
    <property type="term" value="P:protein N-linked glycosylation"/>
    <property type="evidence" value="ECO:0007669"/>
    <property type="project" value="TreeGrafter"/>
</dbReference>
<dbReference type="OrthoDB" id="409543at2759"/>
<protein>
    <submittedName>
        <fullName evidence="3">Alpha-1,6-mannosyltransferase subunit</fullName>
    </submittedName>
</protein>
<dbReference type="GeneID" id="37195867"/>
<comment type="similarity">
    <text evidence="1">Belongs to the glycosyltransferase 32 family.</text>
</comment>
<dbReference type="Proteomes" id="UP000248961">
    <property type="component" value="Unassembled WGS sequence"/>
</dbReference>
<feature type="chain" id="PRO_5017350184" evidence="2">
    <location>
        <begin position="25"/>
        <end position="315"/>
    </location>
</feature>
<dbReference type="GO" id="GO:0000009">
    <property type="term" value="F:alpha-1,6-mannosyltransferase activity"/>
    <property type="evidence" value="ECO:0007669"/>
    <property type="project" value="InterPro"/>
</dbReference>
<dbReference type="RefSeq" id="XP_025553849.1">
    <property type="nucleotide sequence ID" value="XM_025691578.1"/>
</dbReference>